<accession>D8SIX3</accession>
<evidence type="ECO:0000256" key="12">
    <source>
        <dbReference type="SAM" id="MobiDB-lite"/>
    </source>
</evidence>
<feature type="coiled-coil region" evidence="11">
    <location>
        <begin position="540"/>
        <end position="567"/>
    </location>
</feature>
<evidence type="ECO:0000256" key="13">
    <source>
        <dbReference type="SAM" id="Phobius"/>
    </source>
</evidence>
<dbReference type="GO" id="GO:0010329">
    <property type="term" value="F:auxin efflux transmembrane transporter activity"/>
    <property type="evidence" value="ECO:0007669"/>
    <property type="project" value="UniProtKB-ARBA"/>
</dbReference>
<dbReference type="PROSITE" id="PS00211">
    <property type="entry name" value="ABC_TRANSPORTER_1"/>
    <property type="match status" value="2"/>
</dbReference>
<proteinExistence type="inferred from homology"/>
<dbReference type="Gene3D" id="3.40.50.300">
    <property type="entry name" value="P-loop containing nucleotide triphosphate hydrolases"/>
    <property type="match status" value="2"/>
</dbReference>
<dbReference type="OMA" id="NIEAGSH"/>
<feature type="transmembrane region" description="Helical" evidence="13">
    <location>
        <begin position="52"/>
        <end position="80"/>
    </location>
</feature>
<feature type="domain" description="ABC transporter" evidence="14">
    <location>
        <begin position="378"/>
        <end position="614"/>
    </location>
</feature>
<dbReference type="PANTHER" id="PTHR45136:SF2">
    <property type="entry name" value="ABC TRANSPORTER DOMAIN-CONTAINING PROTEIN"/>
    <property type="match status" value="1"/>
</dbReference>
<dbReference type="FunFam" id="3.40.50.300:FF:000251">
    <property type="entry name" value="ABC transporter B family member 19"/>
    <property type="match status" value="1"/>
</dbReference>
<dbReference type="PROSITE" id="PS50893">
    <property type="entry name" value="ABC_TRANSPORTER_2"/>
    <property type="match status" value="2"/>
</dbReference>
<dbReference type="GO" id="GO:0009637">
    <property type="term" value="P:response to blue light"/>
    <property type="evidence" value="ECO:0007669"/>
    <property type="project" value="UniProtKB-ARBA"/>
</dbReference>
<comment type="subcellular location">
    <subcellularLocation>
        <location evidence="1">Cell membrane</location>
        <topology evidence="1">Multi-pass membrane protein</topology>
    </subcellularLocation>
</comment>
<comment type="similarity">
    <text evidence="2">Belongs to the ABC transporter superfamily. ABCB family. Multidrug resistance exporter (TC 3.A.1.201) subfamily.</text>
</comment>
<evidence type="ECO:0000256" key="1">
    <source>
        <dbReference type="ARBA" id="ARBA00004651"/>
    </source>
</evidence>
<dbReference type="SUPFAM" id="SSF52540">
    <property type="entry name" value="P-loop containing nucleoside triphosphate hydrolases"/>
    <property type="match status" value="2"/>
</dbReference>
<dbReference type="GO" id="GO:0043481">
    <property type="term" value="P:anthocyanin accumulation in tissues in response to UV light"/>
    <property type="evidence" value="ECO:0007669"/>
    <property type="project" value="UniProtKB-ARBA"/>
</dbReference>
<dbReference type="GO" id="GO:0009741">
    <property type="term" value="P:response to brassinosteroid"/>
    <property type="evidence" value="ECO:0007669"/>
    <property type="project" value="UniProtKB-ARBA"/>
</dbReference>
<dbReference type="InterPro" id="IPR003593">
    <property type="entry name" value="AAA+_ATPase"/>
</dbReference>
<keyword evidence="9 13" id="KW-0472">Membrane</keyword>
<dbReference type="GO" id="GO:0016020">
    <property type="term" value="C:membrane"/>
    <property type="evidence" value="ECO:0000318"/>
    <property type="project" value="GO_Central"/>
</dbReference>
<dbReference type="InterPro" id="IPR027417">
    <property type="entry name" value="P-loop_NTPase"/>
</dbReference>
<evidence type="ECO:0008006" key="18">
    <source>
        <dbReference type="Google" id="ProtNLM"/>
    </source>
</evidence>
<evidence type="ECO:0000256" key="5">
    <source>
        <dbReference type="ARBA" id="ARBA00022737"/>
    </source>
</evidence>
<dbReference type="Gramene" id="EFJ15699">
    <property type="protein sequence ID" value="EFJ15699"/>
    <property type="gene ID" value="SELMODRAFT_117838"/>
</dbReference>
<dbReference type="GO" id="GO:0009640">
    <property type="term" value="P:photomorphogenesis"/>
    <property type="evidence" value="ECO:0007669"/>
    <property type="project" value="UniProtKB-ARBA"/>
</dbReference>
<dbReference type="Gene3D" id="1.20.1560.10">
    <property type="entry name" value="ABC transporter type 1, transmembrane domain"/>
    <property type="match status" value="1"/>
</dbReference>
<evidence type="ECO:0000256" key="2">
    <source>
        <dbReference type="ARBA" id="ARBA00007577"/>
    </source>
</evidence>
<dbReference type="FunFam" id="1.20.1560.10:FF:000029">
    <property type="entry name" value="ABC transporter B family member 1"/>
    <property type="match status" value="1"/>
</dbReference>
<dbReference type="SMART" id="SM00382">
    <property type="entry name" value="AAA"/>
    <property type="match status" value="2"/>
</dbReference>
<dbReference type="PANTHER" id="PTHR45136">
    <property type="entry name" value="ABC TRANSPORTER DOMAIN-CONTAINING PROTEIN"/>
    <property type="match status" value="1"/>
</dbReference>
<dbReference type="HOGENOM" id="CLU_000604_17_2_1"/>
<dbReference type="EMBL" id="GL377622">
    <property type="protein sequence ID" value="EFJ15699.1"/>
    <property type="molecule type" value="Genomic_DNA"/>
</dbReference>
<dbReference type="Proteomes" id="UP000001514">
    <property type="component" value="Unassembled WGS sequence"/>
</dbReference>
<dbReference type="GO" id="GO:0009926">
    <property type="term" value="P:auxin polar transport"/>
    <property type="evidence" value="ECO:0007669"/>
    <property type="project" value="UniProtKB-ARBA"/>
</dbReference>
<evidence type="ECO:0000256" key="6">
    <source>
        <dbReference type="ARBA" id="ARBA00022741"/>
    </source>
</evidence>
<evidence type="ECO:0000256" key="9">
    <source>
        <dbReference type="ARBA" id="ARBA00023136"/>
    </source>
</evidence>
<dbReference type="InterPro" id="IPR017871">
    <property type="entry name" value="ABC_transporter-like_CS"/>
</dbReference>
<keyword evidence="17" id="KW-1185">Reference proteome</keyword>
<sequence length="1296" mass="141263">MARISCPGRRHASGGADRAGNSKKSEEEPGGGGDREVVSYWQLLSYADRYDVVLMLVGSVAAMVSGLIFPAILVVQSHLINNFGSLQNRPVELARRVSEDATFLVYTAAVALVASYLEVSCWMKTGERQVARIRADYLRAILRQNVGYFDSDMSTAEVVGNVSVDTLLVQEAISEKVGNFIENLSHFVGGYFVGFTQIWRLALVMLPFFPLLIIPGSLYSKALSEFAIRRQSAYKEAGTIAEQGLSSVRTVYSFVAEKKTTEKYSAALDGTVKLGLKQGLAKGLAMGSSGINFALWAFMAWYGSELVMQHRANGGQVLTTGFAVLSGGIALGNATPNMKAFAEGRVAGTRIFKMIQRVPPIDTNDSSGKTLSKVEGNLDLKEVEFAYPSRPGALVLKSFTLHVPAKKTVALVGSSGSGKSTIISLIERFYDPVAGQVMLDNVDIRELHLMWLRRQMGLVNQEPGLFATSIRENILYGKENASMEEITHAAKLANAHDFIQRMPRGYDTQVGERGVQLSGGQKQRIAIARALIRNPPILLLDEATSALDSLSEQAVQQALERARMERTTVIVAHRLSTVQEADLIVVMDSGIAVESGSHEELVAEKTGVYASLLMKQANSSGHYEINPATEQVMKVSSATEGDLVDVELSATSEKDINRYTRLPSRTSRKVKSKPKVKKPSVARLLALNKPEWKQGLLGLWGAVSFGFVHPFYAFLLGSMVASYYTTDVEKLHQTVRIHVYAFLGLGVASFIVNIVQHCSFAALGESLTKRVREKLLASMLSFEVGWFDREENSTGALCSRLASDASMVRGLVGDRISLLVQTASATSVSFIVGLITSWKLAMVIIAIQPLIILCYYVKNICLRGFAQNTAAAQREACKIASEAVSHHRTVTAFSSQERVLAFFKSKLEVPIRETMKRSHIAGFSLGVAQFILYASWGLDFWYGGLLVKHGESTFGAVLKTIFILVSTGRVLAEAGTLSPDLAKGVSAVKSVFEILDRKTEIDAEKDSAKCVPVLKGDVEFYDVYFAYPSRPDLLVLKNFRLRVNAGQTVALVGESGCGKSSAIGLIERFYDPIGGKVTIDGRDIRGLSLKWLRRQIALVSQEPTLFATSIWENIAYGTENASDSEVVEAARAANAHSFISALPDGYSTFAGEKGLQLSGGQKQRIAIARAILKNPAILLLDEATSALDAESEEIVQQALETIMASRTTIVVAHRLSTIQNADSIAVVQDGSVVEQGSHEDLLQWQGMEEEGEDENEEATMAATNTIAKKRKTNKGVYFSLIHRQYFAGRASLQKDS</sequence>
<keyword evidence="3" id="KW-0813">Transport</keyword>
<dbReference type="GO" id="GO:0016887">
    <property type="term" value="F:ATP hydrolysis activity"/>
    <property type="evidence" value="ECO:0007669"/>
    <property type="project" value="InterPro"/>
</dbReference>
<dbReference type="InterPro" id="IPR036640">
    <property type="entry name" value="ABC1_TM_sf"/>
</dbReference>
<dbReference type="Pfam" id="PF00005">
    <property type="entry name" value="ABC_tran"/>
    <property type="match status" value="2"/>
</dbReference>
<dbReference type="InParanoid" id="D8SIX3"/>
<gene>
    <name evidence="16" type="ORF">SELMODRAFT_117838</name>
</gene>
<keyword evidence="5" id="KW-0677">Repeat</keyword>
<dbReference type="GO" id="GO:1900459">
    <property type="term" value="P:positive regulation of brassinosteroid mediated signaling pathway"/>
    <property type="evidence" value="ECO:0007669"/>
    <property type="project" value="UniProtKB-ARBA"/>
</dbReference>
<dbReference type="KEGG" id="smo:SELMODRAFT_117838"/>
<evidence type="ECO:0000256" key="3">
    <source>
        <dbReference type="ARBA" id="ARBA00022448"/>
    </source>
</evidence>
<feature type="region of interest" description="Disordered" evidence="12">
    <location>
        <begin position="1"/>
        <end position="33"/>
    </location>
</feature>
<keyword evidence="10" id="KW-0325">Glycoprotein</keyword>
<feature type="transmembrane region" description="Helical" evidence="13">
    <location>
        <begin position="737"/>
        <end position="764"/>
    </location>
</feature>
<evidence type="ECO:0000259" key="14">
    <source>
        <dbReference type="PROSITE" id="PS50893"/>
    </source>
</evidence>
<dbReference type="Pfam" id="PF00664">
    <property type="entry name" value="ABC_membrane"/>
    <property type="match status" value="2"/>
</dbReference>
<keyword evidence="7" id="KW-0067">ATP-binding</keyword>
<dbReference type="GO" id="GO:0005524">
    <property type="term" value="F:ATP binding"/>
    <property type="evidence" value="ECO:0007669"/>
    <property type="project" value="UniProtKB-KW"/>
</dbReference>
<dbReference type="CDD" id="cd18577">
    <property type="entry name" value="ABC_6TM_Pgp_ABCB1_D1_like"/>
    <property type="match status" value="1"/>
</dbReference>
<dbReference type="GO" id="GO:0042626">
    <property type="term" value="F:ATPase-coupled transmembrane transporter activity"/>
    <property type="evidence" value="ECO:0000318"/>
    <property type="project" value="GO_Central"/>
</dbReference>
<dbReference type="SUPFAM" id="SSF90123">
    <property type="entry name" value="ABC transporter transmembrane region"/>
    <property type="match status" value="2"/>
</dbReference>
<feature type="transmembrane region" description="Helical" evidence="13">
    <location>
        <begin position="198"/>
        <end position="220"/>
    </location>
</feature>
<evidence type="ECO:0000256" key="4">
    <source>
        <dbReference type="ARBA" id="ARBA00022692"/>
    </source>
</evidence>
<reference evidence="16 17" key="1">
    <citation type="journal article" date="2011" name="Science">
        <title>The Selaginella genome identifies genetic changes associated with the evolution of vascular plants.</title>
        <authorList>
            <person name="Banks J.A."/>
            <person name="Nishiyama T."/>
            <person name="Hasebe M."/>
            <person name="Bowman J.L."/>
            <person name="Gribskov M."/>
            <person name="dePamphilis C."/>
            <person name="Albert V.A."/>
            <person name="Aono N."/>
            <person name="Aoyama T."/>
            <person name="Ambrose B.A."/>
            <person name="Ashton N.W."/>
            <person name="Axtell M.J."/>
            <person name="Barker E."/>
            <person name="Barker M.S."/>
            <person name="Bennetzen J.L."/>
            <person name="Bonawitz N.D."/>
            <person name="Chapple C."/>
            <person name="Cheng C."/>
            <person name="Correa L.G."/>
            <person name="Dacre M."/>
            <person name="DeBarry J."/>
            <person name="Dreyer I."/>
            <person name="Elias M."/>
            <person name="Engstrom E.M."/>
            <person name="Estelle M."/>
            <person name="Feng L."/>
            <person name="Finet C."/>
            <person name="Floyd S.K."/>
            <person name="Frommer W.B."/>
            <person name="Fujita T."/>
            <person name="Gramzow L."/>
            <person name="Gutensohn M."/>
            <person name="Harholt J."/>
            <person name="Hattori M."/>
            <person name="Heyl A."/>
            <person name="Hirai T."/>
            <person name="Hiwatashi Y."/>
            <person name="Ishikawa M."/>
            <person name="Iwata M."/>
            <person name="Karol K.G."/>
            <person name="Koehler B."/>
            <person name="Kolukisaoglu U."/>
            <person name="Kubo M."/>
            <person name="Kurata T."/>
            <person name="Lalonde S."/>
            <person name="Li K."/>
            <person name="Li Y."/>
            <person name="Litt A."/>
            <person name="Lyons E."/>
            <person name="Manning G."/>
            <person name="Maruyama T."/>
            <person name="Michael T.P."/>
            <person name="Mikami K."/>
            <person name="Miyazaki S."/>
            <person name="Morinaga S."/>
            <person name="Murata T."/>
            <person name="Mueller-Roeber B."/>
            <person name="Nelson D.R."/>
            <person name="Obara M."/>
            <person name="Oguri Y."/>
            <person name="Olmstead R.G."/>
            <person name="Onodera N."/>
            <person name="Petersen B.L."/>
            <person name="Pils B."/>
            <person name="Prigge M."/>
            <person name="Rensing S.A."/>
            <person name="Riano-Pachon D.M."/>
            <person name="Roberts A.W."/>
            <person name="Sato Y."/>
            <person name="Scheller H.V."/>
            <person name="Schulz B."/>
            <person name="Schulz C."/>
            <person name="Shakirov E.V."/>
            <person name="Shibagaki N."/>
            <person name="Shinohara N."/>
            <person name="Shippen D.E."/>
            <person name="Soerensen I."/>
            <person name="Sotooka R."/>
            <person name="Sugimoto N."/>
            <person name="Sugita M."/>
            <person name="Sumikawa N."/>
            <person name="Tanurdzic M."/>
            <person name="Theissen G."/>
            <person name="Ulvskov P."/>
            <person name="Wakazuki S."/>
            <person name="Weng J.K."/>
            <person name="Willats W.W."/>
            <person name="Wipf D."/>
            <person name="Wolf P.G."/>
            <person name="Yang L."/>
            <person name="Zimmer A.D."/>
            <person name="Zhu Q."/>
            <person name="Mitros T."/>
            <person name="Hellsten U."/>
            <person name="Loque D."/>
            <person name="Otillar R."/>
            <person name="Salamov A."/>
            <person name="Schmutz J."/>
            <person name="Shapiro H."/>
            <person name="Lindquist E."/>
            <person name="Lucas S."/>
            <person name="Rokhsar D."/>
            <person name="Grigoriev I.V."/>
        </authorList>
    </citation>
    <scope>NUCLEOTIDE SEQUENCE [LARGE SCALE GENOMIC DNA]</scope>
</reference>
<organism evidence="17">
    <name type="scientific">Selaginella moellendorffii</name>
    <name type="common">Spikemoss</name>
    <dbReference type="NCBI Taxonomy" id="88036"/>
    <lineage>
        <taxon>Eukaryota</taxon>
        <taxon>Viridiplantae</taxon>
        <taxon>Streptophyta</taxon>
        <taxon>Embryophyta</taxon>
        <taxon>Tracheophyta</taxon>
        <taxon>Lycopodiopsida</taxon>
        <taxon>Selaginellales</taxon>
        <taxon>Selaginellaceae</taxon>
        <taxon>Selaginella</taxon>
    </lineage>
</organism>
<evidence type="ECO:0000259" key="15">
    <source>
        <dbReference type="PROSITE" id="PS50929"/>
    </source>
</evidence>
<dbReference type="eggNOG" id="KOG0055">
    <property type="taxonomic scope" value="Eukaryota"/>
</dbReference>
<dbReference type="GO" id="GO:0055085">
    <property type="term" value="P:transmembrane transport"/>
    <property type="evidence" value="ECO:0000318"/>
    <property type="project" value="GO_Central"/>
</dbReference>
<dbReference type="CDD" id="cd03249">
    <property type="entry name" value="ABC_MTABC3_MDL1_MDL2"/>
    <property type="match status" value="2"/>
</dbReference>
<dbReference type="OrthoDB" id="6500128at2759"/>
<keyword evidence="11" id="KW-0175">Coiled coil</keyword>
<dbReference type="PROSITE" id="PS50929">
    <property type="entry name" value="ABC_TM1F"/>
    <property type="match status" value="2"/>
</dbReference>
<evidence type="ECO:0000313" key="16">
    <source>
        <dbReference type="EMBL" id="EFJ15699.1"/>
    </source>
</evidence>
<dbReference type="GO" id="GO:0009958">
    <property type="term" value="P:positive gravitropism"/>
    <property type="evidence" value="ECO:0007669"/>
    <property type="project" value="UniProtKB-ARBA"/>
</dbReference>
<evidence type="ECO:0000256" key="11">
    <source>
        <dbReference type="SAM" id="Coils"/>
    </source>
</evidence>
<dbReference type="FunFam" id="3.40.50.300:FF:000205">
    <property type="entry name" value="ABC transporter B family member 4"/>
    <property type="match status" value="1"/>
</dbReference>
<feature type="domain" description="ABC transporter" evidence="14">
    <location>
        <begin position="1018"/>
        <end position="1254"/>
    </location>
</feature>
<evidence type="ECO:0000313" key="17">
    <source>
        <dbReference type="Proteomes" id="UP000001514"/>
    </source>
</evidence>
<dbReference type="GO" id="GO:0008361">
    <property type="term" value="P:regulation of cell size"/>
    <property type="evidence" value="ECO:0007669"/>
    <property type="project" value="UniProtKB-ARBA"/>
</dbReference>
<keyword evidence="4 13" id="KW-0812">Transmembrane</keyword>
<feature type="transmembrane region" description="Helical" evidence="13">
    <location>
        <begin position="101"/>
        <end position="117"/>
    </location>
</feature>
<keyword evidence="8 13" id="KW-1133">Transmembrane helix</keyword>
<feature type="transmembrane region" description="Helical" evidence="13">
    <location>
        <begin position="920"/>
        <end position="942"/>
    </location>
</feature>
<feature type="transmembrane region" description="Helical" evidence="13">
    <location>
        <begin position="840"/>
        <end position="857"/>
    </location>
</feature>
<dbReference type="InterPro" id="IPR011527">
    <property type="entry name" value="ABC1_TM_dom"/>
</dbReference>
<keyword evidence="6" id="KW-0547">Nucleotide-binding</keyword>
<feature type="domain" description="ABC transmembrane type-1" evidence="15">
    <location>
        <begin position="56"/>
        <end position="343"/>
    </location>
</feature>
<evidence type="ECO:0000256" key="8">
    <source>
        <dbReference type="ARBA" id="ARBA00022989"/>
    </source>
</evidence>
<feature type="compositionally biased region" description="Basic and acidic residues" evidence="12">
    <location>
        <begin position="23"/>
        <end position="33"/>
    </location>
</feature>
<evidence type="ECO:0000256" key="7">
    <source>
        <dbReference type="ARBA" id="ARBA00022840"/>
    </source>
</evidence>
<dbReference type="GO" id="GO:0005886">
    <property type="term" value="C:plasma membrane"/>
    <property type="evidence" value="ECO:0007669"/>
    <property type="project" value="UniProtKB-SubCell"/>
</dbReference>
<dbReference type="CDD" id="cd18578">
    <property type="entry name" value="ABC_6TM_Pgp_ABCB1_D2_like"/>
    <property type="match status" value="1"/>
</dbReference>
<dbReference type="GO" id="GO:0140359">
    <property type="term" value="F:ABC-type transporter activity"/>
    <property type="evidence" value="ECO:0007669"/>
    <property type="project" value="InterPro"/>
</dbReference>
<dbReference type="FunCoup" id="D8SIX3">
    <property type="interactions" value="221"/>
</dbReference>
<dbReference type="InterPro" id="IPR003439">
    <property type="entry name" value="ABC_transporter-like_ATP-bd"/>
</dbReference>
<name>D8SIX3_SELML</name>
<feature type="transmembrane region" description="Helical" evidence="13">
    <location>
        <begin position="697"/>
        <end position="725"/>
    </location>
</feature>
<protein>
    <recommendedName>
        <fullName evidence="18">ATP-binding cassette transporter</fullName>
    </recommendedName>
</protein>
<dbReference type="FunFam" id="1.20.1560.10:FF:000009">
    <property type="entry name" value="ABC transporter B family member 1"/>
    <property type="match status" value="1"/>
</dbReference>
<feature type="domain" description="ABC transmembrane type-1" evidence="15">
    <location>
        <begin position="696"/>
        <end position="983"/>
    </location>
</feature>
<evidence type="ECO:0000256" key="10">
    <source>
        <dbReference type="ARBA" id="ARBA00023180"/>
    </source>
</evidence>